<feature type="compositionally biased region" description="Polar residues" evidence="2">
    <location>
        <begin position="623"/>
        <end position="636"/>
    </location>
</feature>
<feature type="compositionally biased region" description="Polar residues" evidence="2">
    <location>
        <begin position="523"/>
        <end position="533"/>
    </location>
</feature>
<feature type="compositionally biased region" description="Basic and acidic residues" evidence="2">
    <location>
        <begin position="847"/>
        <end position="863"/>
    </location>
</feature>
<name>A0A9P6UI79_9FUNG</name>
<feature type="compositionally biased region" description="Basic and acidic residues" evidence="2">
    <location>
        <begin position="571"/>
        <end position="582"/>
    </location>
</feature>
<keyword evidence="1" id="KW-0175">Coiled coil</keyword>
<feature type="compositionally biased region" description="Low complexity" evidence="2">
    <location>
        <begin position="645"/>
        <end position="670"/>
    </location>
</feature>
<evidence type="ECO:0000313" key="3">
    <source>
        <dbReference type="EMBL" id="KAG0301286.1"/>
    </source>
</evidence>
<feature type="compositionally biased region" description="Polar residues" evidence="2">
    <location>
        <begin position="33"/>
        <end position="58"/>
    </location>
</feature>
<gene>
    <name evidence="3" type="ORF">BGZ97_002840</name>
</gene>
<feature type="compositionally biased region" description="Low complexity" evidence="2">
    <location>
        <begin position="335"/>
        <end position="346"/>
    </location>
</feature>
<proteinExistence type="predicted"/>
<protein>
    <submittedName>
        <fullName evidence="3">Uncharacterized protein</fullName>
    </submittedName>
</protein>
<dbReference type="EMBL" id="JAAAIN010001648">
    <property type="protein sequence ID" value="KAG0301286.1"/>
    <property type="molecule type" value="Genomic_DNA"/>
</dbReference>
<accession>A0A9P6UI79</accession>
<feature type="compositionally biased region" description="Basic and acidic residues" evidence="2">
    <location>
        <begin position="787"/>
        <end position="805"/>
    </location>
</feature>
<feature type="compositionally biased region" description="Low complexity" evidence="2">
    <location>
        <begin position="59"/>
        <end position="70"/>
    </location>
</feature>
<feature type="compositionally biased region" description="Polar residues" evidence="2">
    <location>
        <begin position="313"/>
        <end position="325"/>
    </location>
</feature>
<dbReference type="OrthoDB" id="5600217at2759"/>
<evidence type="ECO:0000256" key="1">
    <source>
        <dbReference type="SAM" id="Coils"/>
    </source>
</evidence>
<feature type="region of interest" description="Disordered" evidence="2">
    <location>
        <begin position="1"/>
        <end position="143"/>
    </location>
</feature>
<organism evidence="3 4">
    <name type="scientific">Linnemannia gamsii</name>
    <dbReference type="NCBI Taxonomy" id="64522"/>
    <lineage>
        <taxon>Eukaryota</taxon>
        <taxon>Fungi</taxon>
        <taxon>Fungi incertae sedis</taxon>
        <taxon>Mucoromycota</taxon>
        <taxon>Mortierellomycotina</taxon>
        <taxon>Mortierellomycetes</taxon>
        <taxon>Mortierellales</taxon>
        <taxon>Mortierellaceae</taxon>
        <taxon>Linnemannia</taxon>
    </lineage>
</organism>
<comment type="caution">
    <text evidence="3">The sequence shown here is derived from an EMBL/GenBank/DDBJ whole genome shotgun (WGS) entry which is preliminary data.</text>
</comment>
<sequence length="869" mass="94886">MTMLSYVRGGADRQRRSDTTSAAPPSLTKLSAPISSTLASRSATHLPTIPASSRSGHLTASSSKSTAPAPDHALYNKKYSSAVYQATDSTGERKKDAALQQDPQQQQQQQRPLQEEVRHPRRHSNSSGRPENSSSSGSSSIISGADANFRAGMKLIQQAYEDKYQSLIEEVNTWKWISEEQSAQMTAMAAELARVEDKYAALQKEMAQLEVFRKAIVSMVDQHSGVSLKELEQSILETIEADAENAGAGLDTVADADTSSFILDGGTESPQAPYPHQHRSLREDYSMRERKHTSSAAAKGSPQASSSRPRASTEVSTKRSGSISNAPDARSRHQPSSTLLSPSGLSGARGGAQVLSDSSPNGQTKMHKSGSTDSLRNKRNTISTASRSIYPNTTLSTGSASKRHSSTTSPMNSRSRSGTASSRVVPALTSFSSNSTPSTSPRQPTTHSNATSMVTRTIRQQQQQKEYSTNVRNSMSQMASLAGVALSNTSHLDPSDRRQASSDSSAIGQINDLGLTNRRGQRPPSSTGHSFSGLSPAAVELIKQQERQQRQEEEKVNLQKSPSGYLQPQQELHHPSEDEGRRRSAVYSQTRSNMKDRSVPTHNHSQAQHPTKSNDTTLDRHQYQSGYESNTRPQNETTRRRQSATSGDKSGTLSSTTGSNGHQSQQSSSGVDANAFTLLYKEIRDSMDTQSFGMFARVVTAFNEGEKTTDETLQEVSRIVQDRALNQRFRDLIHKAIAEKESHIENGGANETIDGDVTLEIDHSLLLEEDENRIEEGEEEAEDERDADLRDRDGPDKRFHEDSLDRNNSGLTGEDDELSHARDALNDLDDMDQSRLSIEGPSLLIADGERLQGVESNRSDDWSGSKPGQ</sequence>
<reference evidence="3" key="1">
    <citation type="journal article" date="2020" name="Fungal Divers.">
        <title>Resolving the Mortierellaceae phylogeny through synthesis of multi-gene phylogenetics and phylogenomics.</title>
        <authorList>
            <person name="Vandepol N."/>
            <person name="Liber J."/>
            <person name="Desiro A."/>
            <person name="Na H."/>
            <person name="Kennedy M."/>
            <person name="Barry K."/>
            <person name="Grigoriev I.V."/>
            <person name="Miller A.N."/>
            <person name="O'Donnell K."/>
            <person name="Stajich J.E."/>
            <person name="Bonito G."/>
        </authorList>
    </citation>
    <scope>NUCLEOTIDE SEQUENCE</scope>
    <source>
        <strain evidence="3">NVP60</strain>
    </source>
</reference>
<dbReference type="Proteomes" id="UP000823405">
    <property type="component" value="Unassembled WGS sequence"/>
</dbReference>
<keyword evidence="4" id="KW-1185">Reference proteome</keyword>
<feature type="compositionally biased region" description="Polar residues" evidence="2">
    <location>
        <begin position="600"/>
        <end position="616"/>
    </location>
</feature>
<feature type="compositionally biased region" description="Polar residues" evidence="2">
    <location>
        <begin position="355"/>
        <end position="422"/>
    </location>
</feature>
<feature type="compositionally biased region" description="Acidic residues" evidence="2">
    <location>
        <begin position="767"/>
        <end position="786"/>
    </location>
</feature>
<feature type="region of interest" description="Disordered" evidence="2">
    <location>
        <begin position="285"/>
        <end position="472"/>
    </location>
</feature>
<feature type="region of interest" description="Disordered" evidence="2">
    <location>
        <begin position="488"/>
        <end position="670"/>
    </location>
</feature>
<dbReference type="AlphaFoldDB" id="A0A9P6UI79"/>
<evidence type="ECO:0000256" key="2">
    <source>
        <dbReference type="SAM" id="MobiDB-lite"/>
    </source>
</evidence>
<feature type="compositionally biased region" description="Low complexity" evidence="2">
    <location>
        <begin position="98"/>
        <end position="112"/>
    </location>
</feature>
<feature type="region of interest" description="Disordered" evidence="2">
    <location>
        <begin position="260"/>
        <end position="279"/>
    </location>
</feature>
<feature type="compositionally biased region" description="Polar residues" evidence="2">
    <location>
        <begin position="449"/>
        <end position="472"/>
    </location>
</feature>
<feature type="compositionally biased region" description="Low complexity" evidence="2">
    <location>
        <begin position="301"/>
        <end position="312"/>
    </location>
</feature>
<evidence type="ECO:0000313" key="4">
    <source>
        <dbReference type="Proteomes" id="UP000823405"/>
    </source>
</evidence>
<feature type="compositionally biased region" description="Polar residues" evidence="2">
    <location>
        <begin position="78"/>
        <end position="89"/>
    </location>
</feature>
<feature type="compositionally biased region" description="Low complexity" evidence="2">
    <location>
        <begin position="125"/>
        <end position="143"/>
    </location>
</feature>
<feature type="region of interest" description="Disordered" evidence="2">
    <location>
        <begin position="766"/>
        <end position="869"/>
    </location>
</feature>
<feature type="compositionally biased region" description="Basic and acidic residues" evidence="2">
    <location>
        <begin position="543"/>
        <end position="557"/>
    </location>
</feature>
<feature type="compositionally biased region" description="Polar residues" evidence="2">
    <location>
        <begin position="558"/>
        <end position="570"/>
    </location>
</feature>
<feature type="compositionally biased region" description="Low complexity" evidence="2">
    <location>
        <begin position="429"/>
        <end position="448"/>
    </location>
</feature>
<feature type="coiled-coil region" evidence="1">
    <location>
        <begin position="178"/>
        <end position="212"/>
    </location>
</feature>